<proteinExistence type="predicted"/>
<keyword evidence="3" id="KW-1185">Reference proteome</keyword>
<feature type="transmembrane region" description="Helical" evidence="1">
    <location>
        <begin position="21"/>
        <end position="40"/>
    </location>
</feature>
<gene>
    <name evidence="2" type="ORF">GCM10009808_04690</name>
</gene>
<name>A0ABP4TMK1_9MICO</name>
<sequence>MPRANIWADATDDRGSATLEFLTVGLLLLVPLVYLIVALGQIQGHALGVEAAARHIARALSMAPDHVGADARARMILAEVSDAYDLDPDALDLAVTCAPATGACPQDGATVSVRVTTRVPLPLAPAFMAEVASVPIAATAQQRVSRYSGQ</sequence>
<dbReference type="EMBL" id="BAAAPL010000001">
    <property type="protein sequence ID" value="GAA1690800.1"/>
    <property type="molecule type" value="Genomic_DNA"/>
</dbReference>
<keyword evidence="1" id="KW-1133">Transmembrane helix</keyword>
<accession>A0ABP4TMK1</accession>
<keyword evidence="1" id="KW-0472">Membrane</keyword>
<dbReference type="Proteomes" id="UP001501690">
    <property type="component" value="Unassembled WGS sequence"/>
</dbReference>
<evidence type="ECO:0000313" key="2">
    <source>
        <dbReference type="EMBL" id="GAA1690800.1"/>
    </source>
</evidence>
<organism evidence="2 3">
    <name type="scientific">Microbacterium sediminicola</name>
    <dbReference type="NCBI Taxonomy" id="415210"/>
    <lineage>
        <taxon>Bacteria</taxon>
        <taxon>Bacillati</taxon>
        <taxon>Actinomycetota</taxon>
        <taxon>Actinomycetes</taxon>
        <taxon>Micrococcales</taxon>
        <taxon>Microbacteriaceae</taxon>
        <taxon>Microbacterium</taxon>
    </lineage>
</organism>
<reference evidence="3" key="1">
    <citation type="journal article" date="2019" name="Int. J. Syst. Evol. Microbiol.">
        <title>The Global Catalogue of Microorganisms (GCM) 10K type strain sequencing project: providing services to taxonomists for standard genome sequencing and annotation.</title>
        <authorList>
            <consortium name="The Broad Institute Genomics Platform"/>
            <consortium name="The Broad Institute Genome Sequencing Center for Infectious Disease"/>
            <person name="Wu L."/>
            <person name="Ma J."/>
        </authorList>
    </citation>
    <scope>NUCLEOTIDE SEQUENCE [LARGE SCALE GENOMIC DNA]</scope>
    <source>
        <strain evidence="3">JCM 15577</strain>
    </source>
</reference>
<evidence type="ECO:0000256" key="1">
    <source>
        <dbReference type="SAM" id="Phobius"/>
    </source>
</evidence>
<evidence type="ECO:0008006" key="4">
    <source>
        <dbReference type="Google" id="ProtNLM"/>
    </source>
</evidence>
<protein>
    <recommendedName>
        <fullName evidence="4">TadE family protein</fullName>
    </recommendedName>
</protein>
<evidence type="ECO:0000313" key="3">
    <source>
        <dbReference type="Proteomes" id="UP001501690"/>
    </source>
</evidence>
<dbReference type="RefSeq" id="WP_344068710.1">
    <property type="nucleotide sequence ID" value="NZ_BAAAPL010000001.1"/>
</dbReference>
<keyword evidence="1" id="KW-0812">Transmembrane</keyword>
<comment type="caution">
    <text evidence="2">The sequence shown here is derived from an EMBL/GenBank/DDBJ whole genome shotgun (WGS) entry which is preliminary data.</text>
</comment>